<reference evidence="3 4" key="1">
    <citation type="submission" date="2024-04" db="EMBL/GenBank/DDBJ databases">
        <authorList>
            <person name="Fracassetti M."/>
        </authorList>
    </citation>
    <scope>NUCLEOTIDE SEQUENCE [LARGE SCALE GENOMIC DNA]</scope>
</reference>
<evidence type="ECO:0000313" key="3">
    <source>
        <dbReference type="EMBL" id="CAL1359209.1"/>
    </source>
</evidence>
<feature type="compositionally biased region" description="Basic and acidic residues" evidence="1">
    <location>
        <begin position="105"/>
        <end position="114"/>
    </location>
</feature>
<sequence>MVVRRLVVGWWRLIGGLDWLWRWSLEKLVVSIGGGLVVMVVAVIGCLPCYAFVDEPRREGRKKQQRDPSRLLPGLLLSTGPDGKEGRSSRDDPRLLPCSASFNGRDGKEGRKKK</sequence>
<protein>
    <submittedName>
        <fullName evidence="3">Uncharacterized protein</fullName>
    </submittedName>
</protein>
<accession>A0AAV2CSK7</accession>
<feature type="region of interest" description="Disordered" evidence="1">
    <location>
        <begin position="57"/>
        <end position="114"/>
    </location>
</feature>
<gene>
    <name evidence="3" type="ORF">LTRI10_LOCUS6712</name>
</gene>
<dbReference type="AlphaFoldDB" id="A0AAV2CSK7"/>
<name>A0AAV2CSK7_9ROSI</name>
<proteinExistence type="predicted"/>
<dbReference type="EMBL" id="OZ034814">
    <property type="protein sequence ID" value="CAL1359209.1"/>
    <property type="molecule type" value="Genomic_DNA"/>
</dbReference>
<keyword evidence="4" id="KW-1185">Reference proteome</keyword>
<keyword evidence="2" id="KW-0472">Membrane</keyword>
<dbReference type="Proteomes" id="UP001497516">
    <property type="component" value="Chromosome 10"/>
</dbReference>
<evidence type="ECO:0000256" key="1">
    <source>
        <dbReference type="SAM" id="MobiDB-lite"/>
    </source>
</evidence>
<keyword evidence="2" id="KW-1133">Transmembrane helix</keyword>
<feature type="compositionally biased region" description="Basic and acidic residues" evidence="1">
    <location>
        <begin position="82"/>
        <end position="94"/>
    </location>
</feature>
<evidence type="ECO:0000313" key="4">
    <source>
        <dbReference type="Proteomes" id="UP001497516"/>
    </source>
</evidence>
<keyword evidence="2" id="KW-0812">Transmembrane</keyword>
<evidence type="ECO:0000256" key="2">
    <source>
        <dbReference type="SAM" id="Phobius"/>
    </source>
</evidence>
<feature type="transmembrane region" description="Helical" evidence="2">
    <location>
        <begin position="28"/>
        <end position="53"/>
    </location>
</feature>
<organism evidence="3 4">
    <name type="scientific">Linum trigynum</name>
    <dbReference type="NCBI Taxonomy" id="586398"/>
    <lineage>
        <taxon>Eukaryota</taxon>
        <taxon>Viridiplantae</taxon>
        <taxon>Streptophyta</taxon>
        <taxon>Embryophyta</taxon>
        <taxon>Tracheophyta</taxon>
        <taxon>Spermatophyta</taxon>
        <taxon>Magnoliopsida</taxon>
        <taxon>eudicotyledons</taxon>
        <taxon>Gunneridae</taxon>
        <taxon>Pentapetalae</taxon>
        <taxon>rosids</taxon>
        <taxon>fabids</taxon>
        <taxon>Malpighiales</taxon>
        <taxon>Linaceae</taxon>
        <taxon>Linum</taxon>
    </lineage>
</organism>